<evidence type="ECO:0000313" key="16">
    <source>
        <dbReference type="Proteomes" id="UP001500604"/>
    </source>
</evidence>
<keyword evidence="3 11" id="KW-0963">Cytoplasm</keyword>
<name>A0ABP8V9P2_9GAMM</name>
<evidence type="ECO:0000256" key="11">
    <source>
        <dbReference type="HAMAP-Rule" id="MF_01382"/>
    </source>
</evidence>
<dbReference type="InterPro" id="IPR036670">
    <property type="entry name" value="SecA_X-link_sf"/>
</dbReference>
<dbReference type="SMART" id="SM00957">
    <property type="entry name" value="SecA_DEAD"/>
    <property type="match status" value="1"/>
</dbReference>
<evidence type="ECO:0000256" key="8">
    <source>
        <dbReference type="ARBA" id="ARBA00022967"/>
    </source>
</evidence>
<dbReference type="InterPro" id="IPR014018">
    <property type="entry name" value="SecA_motor_DEAD"/>
</dbReference>
<evidence type="ECO:0000256" key="2">
    <source>
        <dbReference type="ARBA" id="ARBA00022475"/>
    </source>
</evidence>
<dbReference type="PANTHER" id="PTHR30612:SF0">
    <property type="entry name" value="CHLOROPLAST PROTEIN-TRANSPORTING ATPASE"/>
    <property type="match status" value="1"/>
</dbReference>
<dbReference type="InterPro" id="IPR044722">
    <property type="entry name" value="SecA_SF2_C"/>
</dbReference>
<keyword evidence="7 11" id="KW-0653">Protein transport</keyword>
<evidence type="ECO:0000259" key="12">
    <source>
        <dbReference type="PROSITE" id="PS51192"/>
    </source>
</evidence>
<comment type="function">
    <text evidence="11">Part of the Sec protein translocase complex. Interacts with the SecYEG preprotein conducting channel. Has a central role in coupling the hydrolysis of ATP to the transfer of proteins into and across the cell membrane, serving both as a receptor for the preprotein-SecB complex and as an ATP-driven molecular motor driving the stepwise translocation of polypeptide chains across the membrane.</text>
</comment>
<dbReference type="Pfam" id="PF07517">
    <property type="entry name" value="SecA_DEAD"/>
    <property type="match status" value="1"/>
</dbReference>
<evidence type="ECO:0000256" key="10">
    <source>
        <dbReference type="ARBA" id="ARBA00023136"/>
    </source>
</evidence>
<gene>
    <name evidence="11" type="primary">secA</name>
    <name evidence="15" type="ORF">GCM10023116_49580</name>
</gene>
<evidence type="ECO:0000259" key="14">
    <source>
        <dbReference type="PROSITE" id="PS51196"/>
    </source>
</evidence>
<keyword evidence="8 11" id="KW-1278">Translocase</keyword>
<feature type="binding site" evidence="11">
    <location>
        <begin position="132"/>
        <end position="136"/>
    </location>
    <ligand>
        <name>ATP</name>
        <dbReference type="ChEBI" id="CHEBI:30616"/>
    </ligand>
</feature>
<dbReference type="CDD" id="cd17928">
    <property type="entry name" value="DEXDc_SecA"/>
    <property type="match status" value="1"/>
</dbReference>
<evidence type="ECO:0000256" key="7">
    <source>
        <dbReference type="ARBA" id="ARBA00022927"/>
    </source>
</evidence>
<feature type="domain" description="Helicase ATP-binding" evidence="12">
    <location>
        <begin position="116"/>
        <end position="273"/>
    </location>
</feature>
<protein>
    <recommendedName>
        <fullName evidence="11">Protein translocase subunit SecA</fullName>
        <ecNumber evidence="11">7.4.2.8</ecNumber>
    </recommendedName>
</protein>
<dbReference type="PROSITE" id="PS51196">
    <property type="entry name" value="SECA_MOTOR_DEAD"/>
    <property type="match status" value="1"/>
</dbReference>
<feature type="binding site" evidence="11">
    <location>
        <position position="543"/>
    </location>
    <ligand>
        <name>ATP</name>
        <dbReference type="ChEBI" id="CHEBI:30616"/>
    </ligand>
</feature>
<evidence type="ECO:0000259" key="13">
    <source>
        <dbReference type="PROSITE" id="PS51194"/>
    </source>
</evidence>
<evidence type="ECO:0000256" key="3">
    <source>
        <dbReference type="ARBA" id="ARBA00022490"/>
    </source>
</evidence>
<dbReference type="InterPro" id="IPR001650">
    <property type="entry name" value="Helicase_C-like"/>
</dbReference>
<proteinExistence type="inferred from homology"/>
<evidence type="ECO:0000256" key="6">
    <source>
        <dbReference type="ARBA" id="ARBA00022840"/>
    </source>
</evidence>
<dbReference type="EC" id="7.4.2.8" evidence="11"/>
<dbReference type="PROSITE" id="PS51194">
    <property type="entry name" value="HELICASE_CTER"/>
    <property type="match status" value="1"/>
</dbReference>
<sequence length="661" mass="73342">MSRRPTRRPASTLLRPEQKVKPAGMLERLYHGAKRQGSWLLPSRAFIHRRLLGGIHRHGELFSGMSDSELQDARKVLQTKLHREGLTDALLSETFALIRETAGRSLGMYHFDAQLLAGLALIEGCVAEMQTGEGKTLTATLPAAAATLAGIPVHVITVNDYLARRDAELMLPVYQALGLSVGCVVQGLSQEEKKKAYACDIVYCTNKDVVFDYLRDQLVLKDNQSPLHLHGGRLKGKASIDESLLLRGLHFAIVDEADSVLLDEARSPLVISGGKGASPEQQQVLSKAMALASEMVVDRDFKLDLKQRSVQLRPEGETWLKEQTRHAGSYWSGKVRREDIIHKALTARCLLEKDHHYLVRDGKVQIIDEHTGRIMADRSWEQGLHQLVEIKEGCELTAVRDTLARMTYQRFFRQYHHLAGMTGTAHEVSGELWSVYGLPVIPIPTHRPSRRCYSGPRYFPTLNEKWQAVVVSIRRMHDLGRPVLVGVASVAVAEQLSELLRQEGLDHQVLSAVNDQHEADIVAQAGLPGQITVATQMAGRGTDIKLAPVVEEAGGLHVILTEYHDASRIDRQLAGRCARQGDPGSFEVLVSGEDSLLEGKAFMGLEALMSSVTSSPLSGRLGLARLKWTQKQVERRHASIRRQLFQSDEKQDERLSFTGSG</sequence>
<dbReference type="Pfam" id="PF21090">
    <property type="entry name" value="P-loop_SecA"/>
    <property type="match status" value="2"/>
</dbReference>
<dbReference type="Pfam" id="PF01043">
    <property type="entry name" value="SecA_PP_bind"/>
    <property type="match status" value="1"/>
</dbReference>
<evidence type="ECO:0000313" key="15">
    <source>
        <dbReference type="EMBL" id="GAA4652674.1"/>
    </source>
</evidence>
<dbReference type="Gene3D" id="3.40.50.300">
    <property type="entry name" value="P-loop containing nucleotide triphosphate hydrolases"/>
    <property type="match status" value="2"/>
</dbReference>
<dbReference type="PRINTS" id="PR00906">
    <property type="entry name" value="SECA"/>
</dbReference>
<dbReference type="InterPro" id="IPR000185">
    <property type="entry name" value="SecA"/>
</dbReference>
<comment type="catalytic activity">
    <reaction evidence="11">
        <text>ATP + H2O + cellular proteinSide 1 = ADP + phosphate + cellular proteinSide 2.</text>
        <dbReference type="EC" id="7.4.2.8"/>
    </reaction>
</comment>
<comment type="subcellular location">
    <subcellularLocation>
        <location evidence="11">Cell membrane</location>
        <topology evidence="11">Peripheral membrane protein</topology>
        <orientation evidence="11">Cytoplasmic side</orientation>
    </subcellularLocation>
    <subcellularLocation>
        <location evidence="11">Cytoplasm</location>
    </subcellularLocation>
    <text evidence="11">Distribution is 50-50.</text>
</comment>
<dbReference type="RefSeq" id="WP_345199285.1">
    <property type="nucleotide sequence ID" value="NZ_BAABFL010000479.1"/>
</dbReference>
<dbReference type="InterPro" id="IPR014001">
    <property type="entry name" value="Helicase_ATP-bd"/>
</dbReference>
<dbReference type="InterPro" id="IPR027417">
    <property type="entry name" value="P-loop_NTPase"/>
</dbReference>
<keyword evidence="9 11" id="KW-0811">Translocation</keyword>
<dbReference type="Proteomes" id="UP001500604">
    <property type="component" value="Unassembled WGS sequence"/>
</dbReference>
<dbReference type="InterPro" id="IPR011115">
    <property type="entry name" value="SecA_DEAD"/>
</dbReference>
<feature type="domain" description="SecA family profile" evidence="14">
    <location>
        <begin position="30"/>
        <end position="618"/>
    </location>
</feature>
<dbReference type="SUPFAM" id="SSF81767">
    <property type="entry name" value="Pre-protein crosslinking domain of SecA"/>
    <property type="match status" value="1"/>
</dbReference>
<evidence type="ECO:0000256" key="1">
    <source>
        <dbReference type="ARBA" id="ARBA00022448"/>
    </source>
</evidence>
<dbReference type="CDD" id="cd18803">
    <property type="entry name" value="SF2_C_secA"/>
    <property type="match status" value="1"/>
</dbReference>
<comment type="similarity">
    <text evidence="11">Belongs to the SecA family.</text>
</comment>
<keyword evidence="2 11" id="KW-1003">Cell membrane</keyword>
<dbReference type="PANTHER" id="PTHR30612">
    <property type="entry name" value="SECA INNER MEMBRANE COMPONENT OF SEC PROTEIN SECRETION SYSTEM"/>
    <property type="match status" value="1"/>
</dbReference>
<dbReference type="EMBL" id="BAABFL010000479">
    <property type="protein sequence ID" value="GAA4652674.1"/>
    <property type="molecule type" value="Genomic_DNA"/>
</dbReference>
<comment type="caution">
    <text evidence="15">The sequence shown here is derived from an EMBL/GenBank/DDBJ whole genome shotgun (WGS) entry which is preliminary data.</text>
</comment>
<evidence type="ECO:0000256" key="4">
    <source>
        <dbReference type="ARBA" id="ARBA00022519"/>
    </source>
</evidence>
<reference evidence="16" key="1">
    <citation type="journal article" date="2019" name="Int. J. Syst. Evol. Microbiol.">
        <title>The Global Catalogue of Microorganisms (GCM) 10K type strain sequencing project: providing services to taxonomists for standard genome sequencing and annotation.</title>
        <authorList>
            <consortium name="The Broad Institute Genomics Platform"/>
            <consortium name="The Broad Institute Genome Sequencing Center for Infectious Disease"/>
            <person name="Wu L."/>
            <person name="Ma J."/>
        </authorList>
    </citation>
    <scope>NUCLEOTIDE SEQUENCE [LARGE SCALE GENOMIC DNA]</scope>
    <source>
        <strain evidence="16">JCM 17805</strain>
    </source>
</reference>
<comment type="subunit">
    <text evidence="11">Monomer and homodimer. Part of the essential Sec protein translocation apparatus which comprises SecA, SecYEG and auxiliary proteins SecDF-YajC and YidC.</text>
</comment>
<organism evidence="15 16">
    <name type="scientific">Kistimonas scapharcae</name>
    <dbReference type="NCBI Taxonomy" id="1036133"/>
    <lineage>
        <taxon>Bacteria</taxon>
        <taxon>Pseudomonadati</taxon>
        <taxon>Pseudomonadota</taxon>
        <taxon>Gammaproteobacteria</taxon>
        <taxon>Oceanospirillales</taxon>
        <taxon>Endozoicomonadaceae</taxon>
        <taxon>Kistimonas</taxon>
    </lineage>
</organism>
<keyword evidence="5 11" id="KW-0547">Nucleotide-binding</keyword>
<dbReference type="Gene3D" id="3.90.1440.10">
    <property type="entry name" value="SecA, preprotein cross-linking domain"/>
    <property type="match status" value="1"/>
</dbReference>
<feature type="binding site" evidence="11">
    <location>
        <position position="114"/>
    </location>
    <ligand>
        <name>ATP</name>
        <dbReference type="ChEBI" id="CHEBI:30616"/>
    </ligand>
</feature>
<dbReference type="PROSITE" id="PS01312">
    <property type="entry name" value="SECA"/>
    <property type="match status" value="1"/>
</dbReference>
<keyword evidence="6 11" id="KW-0067">ATP-binding</keyword>
<dbReference type="HAMAP" id="MF_01382">
    <property type="entry name" value="SecA"/>
    <property type="match status" value="1"/>
</dbReference>
<dbReference type="SMART" id="SM00958">
    <property type="entry name" value="SecA_PP_bind"/>
    <property type="match status" value="1"/>
</dbReference>
<keyword evidence="10 11" id="KW-0472">Membrane</keyword>
<dbReference type="PROSITE" id="PS51192">
    <property type="entry name" value="HELICASE_ATP_BIND_1"/>
    <property type="match status" value="1"/>
</dbReference>
<keyword evidence="4" id="KW-0997">Cell inner membrane</keyword>
<keyword evidence="16" id="KW-1185">Reference proteome</keyword>
<accession>A0ABP8V9P2</accession>
<keyword evidence="1 11" id="KW-0813">Transport</keyword>
<dbReference type="InterPro" id="IPR020937">
    <property type="entry name" value="SecA_CS"/>
</dbReference>
<dbReference type="SUPFAM" id="SSF52540">
    <property type="entry name" value="P-loop containing nucleoside triphosphate hydrolases"/>
    <property type="match status" value="2"/>
</dbReference>
<feature type="domain" description="Helicase C-terminal" evidence="13">
    <location>
        <begin position="465"/>
        <end position="623"/>
    </location>
</feature>
<dbReference type="InterPro" id="IPR011130">
    <property type="entry name" value="SecA_preprotein_X-link_dom"/>
</dbReference>
<evidence type="ECO:0000256" key="9">
    <source>
        <dbReference type="ARBA" id="ARBA00023010"/>
    </source>
</evidence>
<evidence type="ECO:0000256" key="5">
    <source>
        <dbReference type="ARBA" id="ARBA00022741"/>
    </source>
</evidence>